<sequence>MSTARPPAVAGNPQPGSEVRWSRAFRPHAMKERSSSRGRVLSRNTLLRPSDASAESGAHRGRVLDSPLLWQGSETEALALGSDPQSLAPPWRLLLLSDGSVTRHLSLLTQSEVNVDCVGMDLHSDADPLPEEAEVMGGGLLLRQVFLRTRRRQALVYARSWWRADSVDGYLTDKAQPIWTSLSERKTELYREILTVECGHNEELEREFGRPGPFWGRYYIFWHAGQPLTVIQEVFSPGMDEWLGPSSPPVH</sequence>
<gene>
    <name evidence="2" type="ORF">g.7186</name>
</gene>
<evidence type="ECO:0008006" key="3">
    <source>
        <dbReference type="Google" id="ProtNLM"/>
    </source>
</evidence>
<proteinExistence type="predicted"/>
<evidence type="ECO:0000256" key="1">
    <source>
        <dbReference type="SAM" id="MobiDB-lite"/>
    </source>
</evidence>
<dbReference type="InterPro" id="IPR048022">
    <property type="entry name" value="Ch_lyase_cyan"/>
</dbReference>
<dbReference type="InterPro" id="IPR028978">
    <property type="entry name" value="Chorismate_lyase_/UTRA_dom_sf"/>
</dbReference>
<dbReference type="Gene3D" id="3.40.1410.10">
    <property type="entry name" value="Chorismate lyase-like"/>
    <property type="match status" value="1"/>
</dbReference>
<feature type="region of interest" description="Disordered" evidence="1">
    <location>
        <begin position="1"/>
        <end position="59"/>
    </location>
</feature>
<organism evidence="2">
    <name type="scientific">Auxenochlorella protothecoides</name>
    <name type="common">Green microalga</name>
    <name type="synonym">Chlorella protothecoides</name>
    <dbReference type="NCBI Taxonomy" id="3075"/>
    <lineage>
        <taxon>Eukaryota</taxon>
        <taxon>Viridiplantae</taxon>
        <taxon>Chlorophyta</taxon>
        <taxon>core chlorophytes</taxon>
        <taxon>Trebouxiophyceae</taxon>
        <taxon>Chlorellales</taxon>
        <taxon>Chlorellaceae</taxon>
        <taxon>Auxenochlorella</taxon>
    </lineage>
</organism>
<name>A0A1D2AEY8_AUXPR</name>
<dbReference type="AlphaFoldDB" id="A0A1D2AEY8"/>
<dbReference type="NCBIfam" id="NF037993">
    <property type="entry name" value="cyano_chori_ly"/>
    <property type="match status" value="1"/>
</dbReference>
<protein>
    <recommendedName>
        <fullName evidence="3">DUF98 domain-containing protein</fullName>
    </recommendedName>
</protein>
<dbReference type="SUPFAM" id="SSF64288">
    <property type="entry name" value="Chorismate lyase-like"/>
    <property type="match status" value="1"/>
</dbReference>
<dbReference type="Pfam" id="PF01947">
    <property type="entry name" value="Rv2949c-like"/>
    <property type="match status" value="1"/>
</dbReference>
<evidence type="ECO:0000313" key="2">
    <source>
        <dbReference type="EMBL" id="JAT77485.1"/>
    </source>
</evidence>
<dbReference type="InterPro" id="IPR002800">
    <property type="entry name" value="Rv2949c-like"/>
</dbReference>
<accession>A0A1D2AEY8</accession>
<reference evidence="2" key="1">
    <citation type="submission" date="2015-08" db="EMBL/GenBank/DDBJ databases">
        <authorList>
            <person name="Babu N.S."/>
            <person name="Beckwith C.J."/>
            <person name="Beseler K.G."/>
            <person name="Brison A."/>
            <person name="Carone J.V."/>
            <person name="Caskin T.P."/>
            <person name="Diamond M."/>
            <person name="Durham M.E."/>
            <person name="Foxe J.M."/>
            <person name="Go M."/>
            <person name="Henderson B.A."/>
            <person name="Jones I.B."/>
            <person name="McGettigan J.A."/>
            <person name="Micheletti S.J."/>
            <person name="Nasrallah M.E."/>
            <person name="Ortiz D."/>
            <person name="Piller C.R."/>
            <person name="Privatt S.R."/>
            <person name="Schneider S.L."/>
            <person name="Sharp S."/>
            <person name="Smith T.C."/>
            <person name="Stanton J.D."/>
            <person name="Ullery H.E."/>
            <person name="Wilson R.J."/>
            <person name="Serrano M.G."/>
            <person name="Buck G."/>
            <person name="Lee V."/>
            <person name="Wang Y."/>
            <person name="Carvalho R."/>
            <person name="Voegtly L."/>
            <person name="Shi R."/>
            <person name="Duckworth R."/>
            <person name="Johnson A."/>
            <person name="Loviza R."/>
            <person name="Walstead R."/>
            <person name="Shah Z."/>
            <person name="Kiflezghi M."/>
            <person name="Wade K."/>
            <person name="Ball S.L."/>
            <person name="Bradley K.W."/>
            <person name="Asai D.J."/>
            <person name="Bowman C.A."/>
            <person name="Russell D.A."/>
            <person name="Pope W.H."/>
            <person name="Jacobs-Sera D."/>
            <person name="Hendrix R.W."/>
            <person name="Hatfull G.F."/>
        </authorList>
    </citation>
    <scope>NUCLEOTIDE SEQUENCE</scope>
</reference>
<dbReference type="EMBL" id="GDKF01001137">
    <property type="protein sequence ID" value="JAT77485.1"/>
    <property type="molecule type" value="Transcribed_RNA"/>
</dbReference>